<protein>
    <submittedName>
        <fullName evidence="2">Uncharacterized protein</fullName>
    </submittedName>
</protein>
<dbReference type="Proteomes" id="UP000887575">
    <property type="component" value="Unassembled WGS sequence"/>
</dbReference>
<organism evidence="1 2">
    <name type="scientific">Mesorhabditis belari</name>
    <dbReference type="NCBI Taxonomy" id="2138241"/>
    <lineage>
        <taxon>Eukaryota</taxon>
        <taxon>Metazoa</taxon>
        <taxon>Ecdysozoa</taxon>
        <taxon>Nematoda</taxon>
        <taxon>Chromadorea</taxon>
        <taxon>Rhabditida</taxon>
        <taxon>Rhabditina</taxon>
        <taxon>Rhabditomorpha</taxon>
        <taxon>Rhabditoidea</taxon>
        <taxon>Rhabditidae</taxon>
        <taxon>Mesorhabditinae</taxon>
        <taxon>Mesorhabditis</taxon>
    </lineage>
</organism>
<evidence type="ECO:0000313" key="1">
    <source>
        <dbReference type="Proteomes" id="UP000887575"/>
    </source>
</evidence>
<proteinExistence type="predicted"/>
<sequence length="26" mass="3045">HHARNFSINRKNVQHDHLPPMVNLLG</sequence>
<reference evidence="2" key="1">
    <citation type="submission" date="2024-02" db="UniProtKB">
        <authorList>
            <consortium name="WormBaseParasite"/>
        </authorList>
    </citation>
    <scope>IDENTIFICATION</scope>
</reference>
<accession>A0AAF3F6S2</accession>
<evidence type="ECO:0000313" key="2">
    <source>
        <dbReference type="WBParaSite" id="MBELARI_LOCUS2511"/>
    </source>
</evidence>
<keyword evidence="1" id="KW-1185">Reference proteome</keyword>
<dbReference type="AlphaFoldDB" id="A0AAF3F6S2"/>
<name>A0AAF3F6S2_9BILA</name>
<dbReference type="WBParaSite" id="MBELARI_LOCUS2511">
    <property type="protein sequence ID" value="MBELARI_LOCUS2511"/>
    <property type="gene ID" value="MBELARI_LOCUS2511"/>
</dbReference>